<proteinExistence type="predicted"/>
<evidence type="ECO:0000313" key="1">
    <source>
        <dbReference type="EMBL" id="GAF84287.1"/>
    </source>
</evidence>
<reference evidence="1" key="1">
    <citation type="journal article" date="2014" name="Front. Microbiol.">
        <title>High frequency of phylogenetically diverse reductive dehalogenase-homologous genes in deep subseafloor sedimentary metagenomes.</title>
        <authorList>
            <person name="Kawai M."/>
            <person name="Futagami T."/>
            <person name="Toyoda A."/>
            <person name="Takaki Y."/>
            <person name="Nishi S."/>
            <person name="Hori S."/>
            <person name="Arai W."/>
            <person name="Tsubouchi T."/>
            <person name="Morono Y."/>
            <person name="Uchiyama I."/>
            <person name="Ito T."/>
            <person name="Fujiyama A."/>
            <person name="Inagaki F."/>
            <person name="Takami H."/>
        </authorList>
    </citation>
    <scope>NUCLEOTIDE SEQUENCE</scope>
    <source>
        <strain evidence="1">Expedition CK06-06</strain>
    </source>
</reference>
<protein>
    <recommendedName>
        <fullName evidence="2">Methyltransferase domain-containing protein</fullName>
    </recommendedName>
</protein>
<gene>
    <name evidence="1" type="ORF">S01H1_06919</name>
</gene>
<dbReference type="InterPro" id="IPR029063">
    <property type="entry name" value="SAM-dependent_MTases_sf"/>
</dbReference>
<evidence type="ECO:0008006" key="2">
    <source>
        <dbReference type="Google" id="ProtNLM"/>
    </source>
</evidence>
<comment type="caution">
    <text evidence="1">The sequence shown here is derived from an EMBL/GenBank/DDBJ whole genome shotgun (WGS) entry which is preliminary data.</text>
</comment>
<dbReference type="Pfam" id="PF13578">
    <property type="entry name" value="Methyltransf_24"/>
    <property type="match status" value="1"/>
</dbReference>
<name>X0T7W7_9ZZZZ</name>
<dbReference type="SUPFAM" id="SSF53335">
    <property type="entry name" value="S-adenosyl-L-methionine-dependent methyltransferases"/>
    <property type="match status" value="1"/>
</dbReference>
<dbReference type="Gene3D" id="3.40.50.150">
    <property type="entry name" value="Vaccinia Virus protein VP39"/>
    <property type="match status" value="1"/>
</dbReference>
<accession>X0T7W7</accession>
<dbReference type="AlphaFoldDB" id="X0T7W7"/>
<feature type="non-terminal residue" evidence="1">
    <location>
        <position position="183"/>
    </location>
</feature>
<dbReference type="EMBL" id="BARS01003567">
    <property type="protein sequence ID" value="GAF84287.1"/>
    <property type="molecule type" value="Genomic_DNA"/>
</dbReference>
<sequence length="183" mass="20829">MAEIPSPEVAANDFVGYEVLIDFMKERALHGLEGDIVEIGAFLGGGTVKLARFAQKYGKKVFAIDIFDPSCDRTQDLSGTRMCDIYQAFLQGRSQLEVYRETTRGFDNIVTLDKDSKEVEFPQEQRFIFGFIDGNHQPDYVRNDFYLVWRNLVPGGSVGFHDYDFDLPEVTEAVDGLIREHKD</sequence>
<organism evidence="1">
    <name type="scientific">marine sediment metagenome</name>
    <dbReference type="NCBI Taxonomy" id="412755"/>
    <lineage>
        <taxon>unclassified sequences</taxon>
        <taxon>metagenomes</taxon>
        <taxon>ecological metagenomes</taxon>
    </lineage>
</organism>